<dbReference type="SUPFAM" id="SSF53098">
    <property type="entry name" value="Ribonuclease H-like"/>
    <property type="match status" value="1"/>
</dbReference>
<evidence type="ECO:0000313" key="2">
    <source>
        <dbReference type="EMBL" id="OTA14858.1"/>
    </source>
</evidence>
<organism evidence="2 3">
    <name type="scientific">Xenorhabdus vietnamensis</name>
    <dbReference type="NCBI Taxonomy" id="351656"/>
    <lineage>
        <taxon>Bacteria</taxon>
        <taxon>Pseudomonadati</taxon>
        <taxon>Pseudomonadota</taxon>
        <taxon>Gammaproteobacteria</taxon>
        <taxon>Enterobacterales</taxon>
        <taxon>Morganellaceae</taxon>
        <taxon>Xenorhabdus</taxon>
    </lineage>
</organism>
<dbReference type="OrthoDB" id="6464091at2"/>
<dbReference type="Proteomes" id="UP000194350">
    <property type="component" value="Unassembled WGS sequence"/>
</dbReference>
<feature type="domain" description="Transposase IS4-like" evidence="1">
    <location>
        <begin position="92"/>
        <end position="143"/>
    </location>
</feature>
<proteinExistence type="predicted"/>
<evidence type="ECO:0000313" key="3">
    <source>
        <dbReference type="Proteomes" id="UP000194350"/>
    </source>
</evidence>
<name>A0A1Y2SAV5_9GAMM</name>
<dbReference type="InterPro" id="IPR002559">
    <property type="entry name" value="Transposase_11"/>
</dbReference>
<dbReference type="AlphaFoldDB" id="A0A1Y2SAV5"/>
<reference evidence="2 3" key="1">
    <citation type="submission" date="2016-10" db="EMBL/GenBank/DDBJ databases">
        <title>Systematic genetic and metabolomic analysis of Xenorhabdus and Photorhabdus spp., highlights the requirements for a dual symbiotic and pathogenic life style.</title>
        <authorList>
            <person name="Tobias N.J."/>
            <person name="Wolff H."/>
            <person name="Djahanschiri B."/>
            <person name="Pidot S.J."/>
            <person name="Stinear T.P."/>
            <person name="Ebersberger I."/>
            <person name="Bode H.B."/>
        </authorList>
    </citation>
    <scope>NUCLEOTIDE SEQUENCE [LARGE SCALE GENOMIC DNA]</scope>
    <source>
        <strain evidence="2 3">DSM 22392</strain>
    </source>
</reference>
<dbReference type="EMBL" id="MUBJ01000022">
    <property type="protein sequence ID" value="OTA14858.1"/>
    <property type="molecule type" value="Genomic_DNA"/>
</dbReference>
<keyword evidence="3" id="KW-1185">Reference proteome</keyword>
<dbReference type="InterPro" id="IPR012337">
    <property type="entry name" value="RNaseH-like_sf"/>
</dbReference>
<comment type="caution">
    <text evidence="2">The sequence shown here is derived from an EMBL/GenBank/DDBJ whole genome shotgun (WGS) entry which is preliminary data.</text>
</comment>
<evidence type="ECO:0000259" key="1">
    <source>
        <dbReference type="Pfam" id="PF01609"/>
    </source>
</evidence>
<dbReference type="GO" id="GO:0004803">
    <property type="term" value="F:transposase activity"/>
    <property type="evidence" value="ECO:0007669"/>
    <property type="project" value="InterPro"/>
</dbReference>
<dbReference type="RefSeq" id="WP_086110195.1">
    <property type="nucleotide sequence ID" value="NZ_CAWNGD010000065.1"/>
</dbReference>
<dbReference type="Pfam" id="PF01609">
    <property type="entry name" value="DDE_Tnp_1"/>
    <property type="match status" value="1"/>
</dbReference>
<gene>
    <name evidence="2" type="ORF">Xvie_03261</name>
</gene>
<protein>
    <recommendedName>
        <fullName evidence="1">Transposase IS4-like domain-containing protein</fullName>
    </recommendedName>
</protein>
<sequence>MNIYQRLNKTFFNSCSRIDKYWQKRKRTIDTKLIVLFLMKIISGKNNHGYAYIINEIWDDCIREEIPLPQYNPISASSMCEARIKFEQDYYKIKDFNDLYHQRWEIEELYKLSKSILCIEDFHSHNEKGVKQELRAHILLINLTRISENYFNHRNYDDEGSRINNKESRDKKQKLSSKNCLFFVVKYLPQLIQGKLKKHLK</sequence>
<dbReference type="GO" id="GO:0006313">
    <property type="term" value="P:DNA transposition"/>
    <property type="evidence" value="ECO:0007669"/>
    <property type="project" value="InterPro"/>
</dbReference>
<accession>A0A1Y2SAV5</accession>
<dbReference type="GO" id="GO:0003677">
    <property type="term" value="F:DNA binding"/>
    <property type="evidence" value="ECO:0007669"/>
    <property type="project" value="InterPro"/>
</dbReference>